<dbReference type="OMA" id="PSWLCVH"/>
<evidence type="ECO:0000313" key="2">
    <source>
        <dbReference type="Proteomes" id="UP000018050"/>
    </source>
</evidence>
<dbReference type="RefSeq" id="XP_013252426.1">
    <property type="nucleotide sequence ID" value="XM_013396972.1"/>
</dbReference>
<dbReference type="EMBL" id="HG670573">
    <property type="protein sequence ID" value="CDI77176.1"/>
    <property type="molecule type" value="Genomic_DNA"/>
</dbReference>
<reference evidence="1" key="2">
    <citation type="submission" date="2013-10" db="EMBL/GenBank/DDBJ databases">
        <authorList>
            <person name="Aslett M."/>
        </authorList>
    </citation>
    <scope>NUCLEOTIDE SEQUENCE [LARGE SCALE GENOMIC DNA]</scope>
    <source>
        <strain evidence="1">Houghton</strain>
    </source>
</reference>
<dbReference type="GeneID" id="25270306"/>
<name>U6GA82_EIMAC</name>
<reference evidence="1" key="1">
    <citation type="submission" date="2013-10" db="EMBL/GenBank/DDBJ databases">
        <title>Genomic analysis of the causative agents of coccidiosis in chickens.</title>
        <authorList>
            <person name="Reid A.J."/>
            <person name="Blake D."/>
            <person name="Billington K."/>
            <person name="Browne H."/>
            <person name="Dunn M."/>
            <person name="Hung S."/>
            <person name="Kawahara F."/>
            <person name="Miranda-Saavedra D."/>
            <person name="Mourier T."/>
            <person name="Nagra H."/>
            <person name="Otto T.D."/>
            <person name="Rawlings N."/>
            <person name="Sanchez A."/>
            <person name="Sanders M."/>
            <person name="Subramaniam C."/>
            <person name="Tay Y."/>
            <person name="Dear P."/>
            <person name="Doerig C."/>
            <person name="Gruber A."/>
            <person name="Parkinson J."/>
            <person name="Shirley M."/>
            <person name="Wan K.L."/>
            <person name="Berriman M."/>
            <person name="Tomley F."/>
            <person name="Pain A."/>
        </authorList>
    </citation>
    <scope>NUCLEOTIDE SEQUENCE [LARGE SCALE GENOMIC DNA]</scope>
    <source>
        <strain evidence="1">Houghton</strain>
    </source>
</reference>
<protein>
    <submittedName>
        <fullName evidence="1">Uncharacterized protein</fullName>
    </submittedName>
</protein>
<dbReference type="AlphaFoldDB" id="U6GA82"/>
<proteinExistence type="predicted"/>
<sequence length="522" mass="57760">MEYFTASNAKAAAFQVGSVRYSLPVEVMGRSDVQASGLALVVRREGFKDIPPRVPKTEDGALQLNRPQQGFGLMVEHLLGMQPLKGCPLKEFAEKYIALKTELLYWQLPTADVAFDDRLYYTSAWTDGDCFYPLRREDAAAFTRSEADAQRPLNVLQLQESPVPEEIKCFLEDVKGDWQCWATPEQQQNNAEGATAAATTAATNKTSRLCIVAGEDRFLCLPPGLQQPCVHFAALPERSGFAPFAVAAGPLEFTLVWSPGAFLHLRGEQKKSGQVRYQLELIVKKPAWLCIHPTLGSVLSGVEGPVPHIFCFGMPEAQVVRFFPWGALAINGEVTCDPPAKPAQSQGHGEPKTALAATFLRLFNKSFEPPLRICFLNADKEGKAVTLKRLEDFDVHDTRNEEVTGFNIMLALKGQLAEARADLAMADKQKPGKVIVFPISSSGKLLKESQVLIDGGGPQGEELFSIAIYGEFDCASRFLVYGFCCFVPEKYFTFETGKKLFDFHHQMFMNRSLQHSGNCNIM</sequence>
<accession>U6GA82</accession>
<dbReference type="Proteomes" id="UP000018050">
    <property type="component" value="Unassembled WGS sequence"/>
</dbReference>
<evidence type="ECO:0000313" key="1">
    <source>
        <dbReference type="EMBL" id="CDI77176.1"/>
    </source>
</evidence>
<dbReference type="OrthoDB" id="345468at2759"/>
<keyword evidence="2" id="KW-1185">Reference proteome</keyword>
<gene>
    <name evidence="1" type="ORF">EAH_00022360</name>
</gene>
<dbReference type="VEuPathDB" id="ToxoDB:EAH_00022360"/>
<organism evidence="1 2">
    <name type="scientific">Eimeria acervulina</name>
    <name type="common">Coccidian parasite</name>
    <dbReference type="NCBI Taxonomy" id="5801"/>
    <lineage>
        <taxon>Eukaryota</taxon>
        <taxon>Sar</taxon>
        <taxon>Alveolata</taxon>
        <taxon>Apicomplexa</taxon>
        <taxon>Conoidasida</taxon>
        <taxon>Coccidia</taxon>
        <taxon>Eucoccidiorida</taxon>
        <taxon>Eimeriorina</taxon>
        <taxon>Eimeriidae</taxon>
        <taxon>Eimeria</taxon>
    </lineage>
</organism>